<comment type="caution">
    <text evidence="2">The sequence shown here is derived from an EMBL/GenBank/DDBJ whole genome shotgun (WGS) entry which is preliminary data.</text>
</comment>
<evidence type="ECO:0000313" key="3">
    <source>
        <dbReference type="Proteomes" id="UP000436088"/>
    </source>
</evidence>
<sequence length="299" mass="34771">MTIVEESWQAPVAGNPAQVLFQKLKRLKTCLKELNRARFSDILGQVKQKREELIKIQLANLDSDIARNNINVELKVEKELKVLEEAELLFYKQKAKVNWIRDGDQGTRFFHSMVASKRKSSTIRVLYDQNGTRLYTCDDMSNEMSIPINASWRFKSILKLRHVVSHLFVGKDRDLKMGRIPKHNIIVWMAILDRLPTRVRLLRMELDIENKKCLLCGIEAEIKDHLFFDCGFARELWGAILTLCGVNHTVSNWDRELAWVVHCFKGKFLLVRVFKLAWASHVWKVGLSAELIREMIPSV</sequence>
<dbReference type="EMBL" id="VEPZ02000231">
    <property type="protein sequence ID" value="KAE8729270.1"/>
    <property type="molecule type" value="Genomic_DNA"/>
</dbReference>
<gene>
    <name evidence="2" type="ORF">F3Y22_tig00003725pilonHSYRG00291</name>
</gene>
<protein>
    <recommendedName>
        <fullName evidence="1">Reverse transcriptase zinc-binding domain-containing protein</fullName>
    </recommendedName>
</protein>
<dbReference type="AlphaFoldDB" id="A0A6A3CIV8"/>
<accession>A0A6A3CIV8</accession>
<feature type="domain" description="Reverse transcriptase zinc-binding" evidence="1">
    <location>
        <begin position="180"/>
        <end position="237"/>
    </location>
</feature>
<dbReference type="Proteomes" id="UP000436088">
    <property type="component" value="Unassembled WGS sequence"/>
</dbReference>
<organism evidence="2 3">
    <name type="scientific">Hibiscus syriacus</name>
    <name type="common">Rose of Sharon</name>
    <dbReference type="NCBI Taxonomy" id="106335"/>
    <lineage>
        <taxon>Eukaryota</taxon>
        <taxon>Viridiplantae</taxon>
        <taxon>Streptophyta</taxon>
        <taxon>Embryophyta</taxon>
        <taxon>Tracheophyta</taxon>
        <taxon>Spermatophyta</taxon>
        <taxon>Magnoliopsida</taxon>
        <taxon>eudicotyledons</taxon>
        <taxon>Gunneridae</taxon>
        <taxon>Pentapetalae</taxon>
        <taxon>rosids</taxon>
        <taxon>malvids</taxon>
        <taxon>Malvales</taxon>
        <taxon>Malvaceae</taxon>
        <taxon>Malvoideae</taxon>
        <taxon>Hibiscus</taxon>
    </lineage>
</organism>
<name>A0A6A3CIV8_HIBSY</name>
<dbReference type="PANTHER" id="PTHR33116">
    <property type="entry name" value="REVERSE TRANSCRIPTASE ZINC-BINDING DOMAIN-CONTAINING PROTEIN-RELATED-RELATED"/>
    <property type="match status" value="1"/>
</dbReference>
<dbReference type="InterPro" id="IPR026960">
    <property type="entry name" value="RVT-Znf"/>
</dbReference>
<evidence type="ECO:0000313" key="2">
    <source>
        <dbReference type="EMBL" id="KAE8729270.1"/>
    </source>
</evidence>
<dbReference type="PANTHER" id="PTHR33116:SF84">
    <property type="entry name" value="RNA-DIRECTED DNA POLYMERASE"/>
    <property type="match status" value="1"/>
</dbReference>
<dbReference type="Pfam" id="PF13966">
    <property type="entry name" value="zf-RVT"/>
    <property type="match status" value="1"/>
</dbReference>
<proteinExistence type="predicted"/>
<keyword evidence="3" id="KW-1185">Reference proteome</keyword>
<evidence type="ECO:0000259" key="1">
    <source>
        <dbReference type="Pfam" id="PF13966"/>
    </source>
</evidence>
<reference evidence="2" key="1">
    <citation type="submission" date="2019-09" db="EMBL/GenBank/DDBJ databases">
        <title>Draft genome information of white flower Hibiscus syriacus.</title>
        <authorList>
            <person name="Kim Y.-M."/>
        </authorList>
    </citation>
    <scope>NUCLEOTIDE SEQUENCE [LARGE SCALE GENOMIC DNA]</scope>
    <source>
        <strain evidence="2">YM2019G1</strain>
    </source>
</reference>